<dbReference type="EMBL" id="QMDV01000004">
    <property type="protein sequence ID" value="RAU82050.1"/>
    <property type="molecule type" value="Genomic_DNA"/>
</dbReference>
<gene>
    <name evidence="3" type="ORF">DP923_14480</name>
</gene>
<sequence length="296" mass="31981">MAAGFTALPDSVGIERKNGKVFVQHKVEPKETLYALSRKYNVPVAKIVESNPSVQNSINVGQIVLIPRKTPAASPATTAAKTPAANTTVATASNRTFTVNDNGDKLHTVAAKQTLFSLSKMYNVSVDDIKRWNNITDNSINVGASIIVGKGASKPTKNPVYVPESDEEMTKPKTVEPLATPVKSEPARTEPAATTSERVENSEADESGVKKTIETGMAESIDPKADSNKYLALHRTAPVGTIMQVKNLNNGQVVYVRVIGKLQDSNNDLIVRVSKKAYQKLNASDARFKVEVSYMP</sequence>
<dbReference type="PROSITE" id="PS51782">
    <property type="entry name" value="LYSM"/>
    <property type="match status" value="2"/>
</dbReference>
<comment type="caution">
    <text evidence="3">The sequence shown here is derived from an EMBL/GenBank/DDBJ whole genome shotgun (WGS) entry which is preliminary data.</text>
</comment>
<evidence type="ECO:0000313" key="3">
    <source>
        <dbReference type="EMBL" id="RAU82050.1"/>
    </source>
</evidence>
<dbReference type="InterPro" id="IPR036908">
    <property type="entry name" value="RlpA-like_sf"/>
</dbReference>
<feature type="compositionally biased region" description="Basic and acidic residues" evidence="1">
    <location>
        <begin position="197"/>
        <end position="207"/>
    </location>
</feature>
<evidence type="ECO:0000259" key="2">
    <source>
        <dbReference type="PROSITE" id="PS51782"/>
    </source>
</evidence>
<accession>A0A364RCG6</accession>
<evidence type="ECO:0000256" key="1">
    <source>
        <dbReference type="SAM" id="MobiDB-lite"/>
    </source>
</evidence>
<feature type="region of interest" description="Disordered" evidence="1">
    <location>
        <begin position="154"/>
        <end position="207"/>
    </location>
</feature>
<feature type="domain" description="LysM" evidence="2">
    <location>
        <begin position="105"/>
        <end position="148"/>
    </location>
</feature>
<dbReference type="Pfam" id="PF01476">
    <property type="entry name" value="LysM"/>
    <property type="match status" value="2"/>
</dbReference>
<feature type="domain" description="LysM" evidence="2">
    <location>
        <begin position="23"/>
        <end position="66"/>
    </location>
</feature>
<dbReference type="AlphaFoldDB" id="A0A364RCG6"/>
<name>A0A364RCG6_9BACT</name>
<dbReference type="PANTHER" id="PTHR33734:SF22">
    <property type="entry name" value="MEMBRANE-BOUND LYTIC MUREIN TRANSGLYCOSYLASE D"/>
    <property type="match status" value="1"/>
</dbReference>
<reference evidence="3 4" key="1">
    <citation type="submission" date="2018-06" db="EMBL/GenBank/DDBJ databases">
        <authorList>
            <person name="Liu Z.-W."/>
        </authorList>
    </citation>
    <scope>NUCLEOTIDE SEQUENCE [LARGE SCALE GENOMIC DNA]</scope>
    <source>
        <strain evidence="3 4">2b14</strain>
    </source>
</reference>
<evidence type="ECO:0000313" key="4">
    <source>
        <dbReference type="Proteomes" id="UP000251692"/>
    </source>
</evidence>
<dbReference type="InterPro" id="IPR018392">
    <property type="entry name" value="LysM"/>
</dbReference>
<dbReference type="SMART" id="SM00257">
    <property type="entry name" value="LysM"/>
    <property type="match status" value="2"/>
</dbReference>
<dbReference type="CDD" id="cd00118">
    <property type="entry name" value="LysM"/>
    <property type="match status" value="2"/>
</dbReference>
<dbReference type="PANTHER" id="PTHR33734">
    <property type="entry name" value="LYSM DOMAIN-CONTAINING GPI-ANCHORED PROTEIN 2"/>
    <property type="match status" value="1"/>
</dbReference>
<keyword evidence="4" id="KW-1185">Reference proteome</keyword>
<dbReference type="OrthoDB" id="2149800at2"/>
<reference evidence="3 4" key="2">
    <citation type="submission" date="2018-07" db="EMBL/GenBank/DDBJ databases">
        <title>Pontibacter sp. 2b14 genomic sequence and assembly.</title>
        <authorList>
            <person name="Du Z.-J."/>
        </authorList>
    </citation>
    <scope>NUCLEOTIDE SEQUENCE [LARGE SCALE GENOMIC DNA]</scope>
    <source>
        <strain evidence="3 4">2b14</strain>
    </source>
</reference>
<organism evidence="3 4">
    <name type="scientific">Pontibacter arcticus</name>
    <dbReference type="NCBI Taxonomy" id="2080288"/>
    <lineage>
        <taxon>Bacteria</taxon>
        <taxon>Pseudomonadati</taxon>
        <taxon>Bacteroidota</taxon>
        <taxon>Cytophagia</taxon>
        <taxon>Cytophagales</taxon>
        <taxon>Hymenobacteraceae</taxon>
        <taxon>Pontibacter</taxon>
    </lineage>
</organism>
<dbReference type="Gene3D" id="2.40.40.10">
    <property type="entry name" value="RlpA-like domain"/>
    <property type="match status" value="1"/>
</dbReference>
<dbReference type="Gene3D" id="3.10.350.10">
    <property type="entry name" value="LysM domain"/>
    <property type="match status" value="2"/>
</dbReference>
<dbReference type="SUPFAM" id="SSF54106">
    <property type="entry name" value="LysM domain"/>
    <property type="match status" value="2"/>
</dbReference>
<dbReference type="GO" id="GO:0008932">
    <property type="term" value="F:lytic endotransglycosylase activity"/>
    <property type="evidence" value="ECO:0007669"/>
    <property type="project" value="TreeGrafter"/>
</dbReference>
<dbReference type="Proteomes" id="UP000251692">
    <property type="component" value="Unassembled WGS sequence"/>
</dbReference>
<proteinExistence type="predicted"/>
<protein>
    <submittedName>
        <fullName evidence="3">Peptidoglycan-binding protein</fullName>
    </submittedName>
</protein>
<dbReference type="InterPro" id="IPR036779">
    <property type="entry name" value="LysM_dom_sf"/>
</dbReference>